<dbReference type="SUPFAM" id="SSF54975">
    <property type="entry name" value="Acylphosphatase/BLUF domain-like"/>
    <property type="match status" value="1"/>
</dbReference>
<dbReference type="Gene3D" id="3.30.70.100">
    <property type="match status" value="1"/>
</dbReference>
<feature type="domain" description="BLUF" evidence="1">
    <location>
        <begin position="4"/>
        <end position="94"/>
    </location>
</feature>
<dbReference type="EMBL" id="FODS01000009">
    <property type="protein sequence ID" value="SEO66877.1"/>
    <property type="molecule type" value="Genomic_DNA"/>
</dbReference>
<reference evidence="2 3" key="1">
    <citation type="submission" date="2016-10" db="EMBL/GenBank/DDBJ databases">
        <authorList>
            <person name="de Groot N.N."/>
        </authorList>
    </citation>
    <scope>NUCLEOTIDE SEQUENCE [LARGE SCALE GENOMIC DNA]</scope>
    <source>
        <strain evidence="2 3">DSM 27842</strain>
    </source>
</reference>
<keyword evidence="3" id="KW-1185">Reference proteome</keyword>
<dbReference type="Proteomes" id="UP000198893">
    <property type="component" value="Unassembled WGS sequence"/>
</dbReference>
<protein>
    <submittedName>
        <fullName evidence="2">Sensors of blue-light using FAD</fullName>
    </submittedName>
</protein>
<evidence type="ECO:0000313" key="2">
    <source>
        <dbReference type="EMBL" id="SEO66877.1"/>
    </source>
</evidence>
<dbReference type="PROSITE" id="PS50925">
    <property type="entry name" value="BLUF"/>
    <property type="match status" value="1"/>
</dbReference>
<accession>A0A1H8RKT5</accession>
<name>A0A1H8RKT5_9RHOB</name>
<dbReference type="RefSeq" id="WP_175483201.1">
    <property type="nucleotide sequence ID" value="NZ_FODS01000009.1"/>
</dbReference>
<sequence length="175" mass="20191">MTRFVGLAYCSKPANFSFDQTDEILQIARHNNERDALTGALVYDNSTYLQWLEGGASEIRDVFGRICHDPRHSRIKLLTVQELDDRWFPDWSMTAAVTQDQTLRGLKLVPHLSLSRFDPFGWSEEDVTCFMDALSDYLTHRPVPKSKPLDEDHVSPRMVESNPLAGLDRRLHRLF</sequence>
<dbReference type="InterPro" id="IPR036046">
    <property type="entry name" value="Acylphosphatase-like_dom_sf"/>
</dbReference>
<evidence type="ECO:0000259" key="1">
    <source>
        <dbReference type="PROSITE" id="PS50925"/>
    </source>
</evidence>
<dbReference type="InterPro" id="IPR007024">
    <property type="entry name" value="BLUF_domain"/>
</dbReference>
<dbReference type="Pfam" id="PF04940">
    <property type="entry name" value="BLUF"/>
    <property type="match status" value="1"/>
</dbReference>
<dbReference type="SMART" id="SM01034">
    <property type="entry name" value="BLUF"/>
    <property type="match status" value="1"/>
</dbReference>
<evidence type="ECO:0000313" key="3">
    <source>
        <dbReference type="Proteomes" id="UP000198893"/>
    </source>
</evidence>
<dbReference type="SMR" id="A0A1H8RKT5"/>
<organism evidence="2 3">
    <name type="scientific">Salinihabitans flavidus</name>
    <dbReference type="NCBI Taxonomy" id="569882"/>
    <lineage>
        <taxon>Bacteria</taxon>
        <taxon>Pseudomonadati</taxon>
        <taxon>Pseudomonadota</taxon>
        <taxon>Alphaproteobacteria</taxon>
        <taxon>Rhodobacterales</taxon>
        <taxon>Roseobacteraceae</taxon>
        <taxon>Salinihabitans</taxon>
    </lineage>
</organism>
<dbReference type="AlphaFoldDB" id="A0A1H8RKT5"/>
<dbReference type="GO" id="GO:0071949">
    <property type="term" value="F:FAD binding"/>
    <property type="evidence" value="ECO:0007669"/>
    <property type="project" value="InterPro"/>
</dbReference>
<gene>
    <name evidence="2" type="ORF">SAMN04490248_10915</name>
</gene>
<dbReference type="GO" id="GO:0009882">
    <property type="term" value="F:blue light photoreceptor activity"/>
    <property type="evidence" value="ECO:0007669"/>
    <property type="project" value="InterPro"/>
</dbReference>
<proteinExistence type="predicted"/>
<dbReference type="STRING" id="569882.SAMN04490248_10915"/>